<evidence type="ECO:0000313" key="2">
    <source>
        <dbReference type="EMBL" id="PED82726.1"/>
    </source>
</evidence>
<dbReference type="Proteomes" id="UP000221020">
    <property type="component" value="Unassembled WGS sequence"/>
</dbReference>
<feature type="compositionally biased region" description="Basic and acidic residues" evidence="1">
    <location>
        <begin position="39"/>
        <end position="52"/>
    </location>
</feature>
<protein>
    <submittedName>
        <fullName evidence="2">Uncharacterized protein</fullName>
    </submittedName>
</protein>
<organism evidence="2 3">
    <name type="scientific">Bacillus pseudomycoides</name>
    <dbReference type="NCBI Taxonomy" id="64104"/>
    <lineage>
        <taxon>Bacteria</taxon>
        <taxon>Bacillati</taxon>
        <taxon>Bacillota</taxon>
        <taxon>Bacilli</taxon>
        <taxon>Bacillales</taxon>
        <taxon>Bacillaceae</taxon>
        <taxon>Bacillus</taxon>
        <taxon>Bacillus cereus group</taxon>
    </lineage>
</organism>
<dbReference type="RefSeq" id="WP_097898676.1">
    <property type="nucleotide sequence ID" value="NZ_NVOR01000027.1"/>
</dbReference>
<feature type="compositionally biased region" description="Basic and acidic residues" evidence="1">
    <location>
        <begin position="69"/>
        <end position="81"/>
    </location>
</feature>
<sequence>MDSKTGKKVAISAMACALLGTSGYIVYDKGFAKENKEPVKLASNTEKKEDRITGNNNGFPSMFSNSSEEAGKKENKADGEKGKVNLADLLSNNKSPITPIVYNPNEIQVEKKEPEIKLDGNTKPGENPMPAVVTPTPIPVNTGDNKGVDNKPGEIVTPPIEGEKPPIVIPNGNEGQNGGNQGGNNSHNGGNGNIDGNQEENGGKNEDTPSHEDARPAKPNVIISISPYTGDKMISWYIKETNETYSTVFFSDFYDQEQKEEQLKNLSNSTDQKDLVLLSQTNTISSPKLKAQALLGKQNLDQILTRKHSDENMLFYIRNQMNVLNSNMATAPELDRFVNNKEEEIKQLSTDIFNAAQMDENAWRSNPASASSFNKALSKYYLLTSLLKGVDPQVEKESKEHIQSMFDTIIEREVKEMAGRDVQKESAIKTEKTNKEQTVSQENKKEQAAKQEDKKKDEQGKDIKAAQSSPVEDVIVTIKEYIDNEEKRDYKKAITLADQWIDYPLHTDEQLAQLQELLGKAVNALVIQSDEVANPLDALQNYHFFTNVNHLSSDQKNKANEQAMALVFEVKANDAAAENAYYDAVMYMANSIRNNNSSERAMINLVNYTKILRGQADGAWDEIRGTSDWKEKGEQKVFPAYRLISQLSDIDNRIGKDERMIPQIQYATGKMEGIELLTYALQVYTKPNEEYNALYYFGQAYARGEYDFASYEKLLNKLMEKAEVYEAKQYTEALKLYQLIYQTPGSTDQHMKYKNKESLKQRIEYLNDYYIANEMYKKYEQSKNNEELATAIAHLHRAIVTGHPDKNLLGNWAQTLLDNANASFKANHHDQAYNYYAFLADGKNYPNIPSDIREKAVEGLKQYK</sequence>
<name>A0AA91VCG5_9BACI</name>
<comment type="caution">
    <text evidence="2">The sequence shown here is derived from an EMBL/GenBank/DDBJ whole genome shotgun (WGS) entry which is preliminary data.</text>
</comment>
<evidence type="ECO:0000256" key="1">
    <source>
        <dbReference type="SAM" id="MobiDB-lite"/>
    </source>
</evidence>
<accession>A0AA91VCG5</accession>
<feature type="compositionally biased region" description="Basic and acidic residues" evidence="1">
    <location>
        <begin position="201"/>
        <end position="216"/>
    </location>
</feature>
<feature type="compositionally biased region" description="Polar residues" evidence="1">
    <location>
        <begin position="53"/>
        <end position="68"/>
    </location>
</feature>
<proteinExistence type="predicted"/>
<feature type="compositionally biased region" description="Basic and acidic residues" evidence="1">
    <location>
        <begin position="417"/>
        <end position="435"/>
    </location>
</feature>
<evidence type="ECO:0000313" key="3">
    <source>
        <dbReference type="Proteomes" id="UP000221020"/>
    </source>
</evidence>
<feature type="region of interest" description="Disordered" evidence="1">
    <location>
        <begin position="94"/>
        <end position="221"/>
    </location>
</feature>
<feature type="compositionally biased region" description="Basic and acidic residues" evidence="1">
    <location>
        <begin position="442"/>
        <end position="464"/>
    </location>
</feature>
<dbReference type="EMBL" id="NVOR01000027">
    <property type="protein sequence ID" value="PED82726.1"/>
    <property type="molecule type" value="Genomic_DNA"/>
</dbReference>
<feature type="region of interest" description="Disordered" evidence="1">
    <location>
        <begin position="39"/>
        <end position="81"/>
    </location>
</feature>
<feature type="compositionally biased region" description="Low complexity" evidence="1">
    <location>
        <begin position="183"/>
        <end position="200"/>
    </location>
</feature>
<reference evidence="2 3" key="1">
    <citation type="submission" date="2017-09" db="EMBL/GenBank/DDBJ databases">
        <title>Large-scale bioinformatics analysis of Bacillus genomes uncovers conserved roles of natural products in bacterial physiology.</title>
        <authorList>
            <consortium name="Agbiome Team Llc"/>
            <person name="Bleich R.M."/>
            <person name="Grubbs K.J."/>
            <person name="Santa Maria K.C."/>
            <person name="Allen S.E."/>
            <person name="Farag S."/>
            <person name="Shank E.A."/>
            <person name="Bowers A."/>
        </authorList>
    </citation>
    <scope>NUCLEOTIDE SEQUENCE [LARGE SCALE GENOMIC DNA]</scope>
    <source>
        <strain evidence="2 3">AFS092012</strain>
    </source>
</reference>
<dbReference type="AlphaFoldDB" id="A0AA91VCG5"/>
<feature type="region of interest" description="Disordered" evidence="1">
    <location>
        <begin position="417"/>
        <end position="467"/>
    </location>
</feature>
<gene>
    <name evidence="2" type="ORF">CON65_09930</name>
</gene>
<feature type="compositionally biased region" description="Basic and acidic residues" evidence="1">
    <location>
        <begin position="108"/>
        <end position="120"/>
    </location>
</feature>